<gene>
    <name evidence="1" type="ORF">BHYOB78_13485</name>
</gene>
<dbReference type="KEGG" id="bhd:BHYOB78_13485"/>
<evidence type="ECO:0000313" key="2">
    <source>
        <dbReference type="Proteomes" id="UP000092328"/>
    </source>
</evidence>
<protein>
    <submittedName>
        <fullName evidence="1">Uncharacterized protein</fullName>
    </submittedName>
</protein>
<evidence type="ECO:0000313" key="1">
    <source>
        <dbReference type="EMBL" id="AOS95159.1"/>
    </source>
</evidence>
<dbReference type="AlphaFoldDB" id="A0A3B6W144"/>
<dbReference type="EMBL" id="CP015910">
    <property type="protein sequence ID" value="AOS95159.1"/>
    <property type="molecule type" value="Genomic_DNA"/>
</dbReference>
<accession>A0A3B6W144</accession>
<name>A0A3B6W144_BRAHO</name>
<keyword evidence="2" id="KW-1185">Reference proteome</keyword>
<reference evidence="2" key="1">
    <citation type="journal article" date="2016" name="Genome Announc.">
        <title>Complete Genome Sequence of Brachyspira hyodysenteriae Type Strain B78 (ATCC 27164).</title>
        <authorList>
            <person name="Mirajkar N.S."/>
            <person name="Johnson T.J."/>
            <person name="Gebhart C.J."/>
        </authorList>
    </citation>
    <scope>NUCLEOTIDE SEQUENCE [LARGE SCALE GENOMIC DNA]</scope>
    <source>
        <strain evidence="2">B78</strain>
    </source>
</reference>
<organism evidence="1 2">
    <name type="scientific">Brachyspira hyodysenteriae ATCC 27164</name>
    <dbReference type="NCBI Taxonomy" id="1266923"/>
    <lineage>
        <taxon>Bacteria</taxon>
        <taxon>Pseudomonadati</taxon>
        <taxon>Spirochaetota</taxon>
        <taxon>Spirochaetia</taxon>
        <taxon>Brachyspirales</taxon>
        <taxon>Brachyspiraceae</taxon>
        <taxon>Brachyspira</taxon>
    </lineage>
</organism>
<proteinExistence type="predicted"/>
<dbReference type="Proteomes" id="UP000092328">
    <property type="component" value="Chromosome"/>
</dbReference>
<sequence length="109" mass="13174">MHIHNTLLDAKEIYNENIEHVIKSFEMFKTEIDISYHIYYNSLLLIYDYLSEINEGNYKNYLSNLLEYLKYTLKYIKTIPLVIHSEIHNENINKAEINELYIKIQKSQI</sequence>
<dbReference type="RefSeq" id="WP_020064575.1">
    <property type="nucleotide sequence ID" value="NZ_CP015910.2"/>
</dbReference>
<reference evidence="2" key="2">
    <citation type="journal article" date="2017" name="Genome Announc.">
        <title>Correction for Mirajkar et al., Complete Genome Sequence of Brachyspira hyodysenteriae Type Strain B78 (ATCC 27164).</title>
        <authorList>
            <person name="Mirajkar N.S."/>
            <person name="Johnson T.J."/>
            <person name="Gebhart C.J."/>
        </authorList>
    </citation>
    <scope>NUCLEOTIDE SEQUENCE [LARGE SCALE GENOMIC DNA]</scope>
    <source>
        <strain evidence="2">B78</strain>
    </source>
</reference>
<dbReference type="OrthoDB" id="9932849at2"/>